<dbReference type="InterPro" id="IPR006558">
    <property type="entry name" value="LamG-like"/>
</dbReference>
<accession>A0A0F0GNT5</accession>
<evidence type="ECO:0000313" key="6">
    <source>
        <dbReference type="EMBL" id="KJK44246.1"/>
    </source>
</evidence>
<dbReference type="InterPro" id="IPR013320">
    <property type="entry name" value="ConA-like_dom_sf"/>
</dbReference>
<sequence length="313" mass="33191">MMRKALPGLLLVLACAAPAQAEPPSEVFPGIASALVDHYDFEHPLASDPKKEDDQGRADSRTPISLVNGGAAMRTADGAFPGSKTSLQLKQVQPNKKSNDDWKAGLYSTSGVASMKAFSKARGISIMTWVKVTGEAPARNSNSSGTGDFYGAIGFAGILSGDSDGHAARALLEAENHDGGMKLIALGRRIDGGDKQFWVSKADLRTLLPQGKWVFLAGTFDFDNGTVGLYLDGKPVDGAYAVKGDPWKVIGAPEPDVTSAANPRGIKIGGSHPANNKETNACNCRLDGLMFLDRALTADEVRGQYDWVTKGRR</sequence>
<feature type="domain" description="LamG-like jellyroll fold" evidence="5">
    <location>
        <begin position="130"/>
        <end position="299"/>
    </location>
</feature>
<evidence type="ECO:0000256" key="2">
    <source>
        <dbReference type="ARBA" id="ARBA00023157"/>
    </source>
</evidence>
<feature type="region of interest" description="Disordered" evidence="3">
    <location>
        <begin position="44"/>
        <end position="68"/>
    </location>
</feature>
<keyword evidence="1 4" id="KW-0732">Signal</keyword>
<keyword evidence="7" id="KW-1185">Reference proteome</keyword>
<dbReference type="AlphaFoldDB" id="A0A0F0GNT5"/>
<dbReference type="Pfam" id="PF13385">
    <property type="entry name" value="Laminin_G_3"/>
    <property type="match status" value="1"/>
</dbReference>
<reference evidence="6 7" key="1">
    <citation type="submission" date="2015-02" db="EMBL/GenBank/DDBJ databases">
        <authorList>
            <person name="Ju K.-S."/>
            <person name="Doroghazi J.R."/>
            <person name="Metcalf W."/>
        </authorList>
    </citation>
    <scope>NUCLEOTIDE SEQUENCE [LARGE SCALE GENOMIC DNA]</scope>
    <source>
        <strain evidence="6 7">NRRL B-16140</strain>
    </source>
</reference>
<dbReference type="SUPFAM" id="SSF49899">
    <property type="entry name" value="Concanavalin A-like lectins/glucanases"/>
    <property type="match status" value="1"/>
</dbReference>
<dbReference type="PATRIC" id="fig|68170.10.peg.7859"/>
<name>A0A0F0GNT5_LENAE</name>
<comment type="caution">
    <text evidence="6">The sequence shown here is derived from an EMBL/GenBank/DDBJ whole genome shotgun (WGS) entry which is preliminary data.</text>
</comment>
<dbReference type="EMBL" id="JYJG01000255">
    <property type="protein sequence ID" value="KJK44246.1"/>
    <property type="molecule type" value="Genomic_DNA"/>
</dbReference>
<gene>
    <name evidence="6" type="ORF">UK23_30090</name>
</gene>
<dbReference type="Proteomes" id="UP000033393">
    <property type="component" value="Unassembled WGS sequence"/>
</dbReference>
<dbReference type="Gene3D" id="2.60.120.200">
    <property type="match status" value="1"/>
</dbReference>
<feature type="chain" id="PRO_5002441067" description="LamG-like jellyroll fold domain-containing protein" evidence="4">
    <location>
        <begin position="22"/>
        <end position="313"/>
    </location>
</feature>
<protein>
    <recommendedName>
        <fullName evidence="5">LamG-like jellyroll fold domain-containing protein</fullName>
    </recommendedName>
</protein>
<keyword evidence="2" id="KW-1015">Disulfide bond</keyword>
<organism evidence="6 7">
    <name type="scientific">Lentzea aerocolonigenes</name>
    <name type="common">Lechevalieria aerocolonigenes</name>
    <name type="synonym">Saccharothrix aerocolonigenes</name>
    <dbReference type="NCBI Taxonomy" id="68170"/>
    <lineage>
        <taxon>Bacteria</taxon>
        <taxon>Bacillati</taxon>
        <taxon>Actinomycetota</taxon>
        <taxon>Actinomycetes</taxon>
        <taxon>Pseudonocardiales</taxon>
        <taxon>Pseudonocardiaceae</taxon>
        <taxon>Lentzea</taxon>
    </lineage>
</organism>
<feature type="signal peptide" evidence="4">
    <location>
        <begin position="1"/>
        <end position="21"/>
    </location>
</feature>
<evidence type="ECO:0000256" key="1">
    <source>
        <dbReference type="ARBA" id="ARBA00022729"/>
    </source>
</evidence>
<evidence type="ECO:0000256" key="3">
    <source>
        <dbReference type="SAM" id="MobiDB-lite"/>
    </source>
</evidence>
<dbReference type="SMART" id="SM00560">
    <property type="entry name" value="LamGL"/>
    <property type="match status" value="1"/>
</dbReference>
<evidence type="ECO:0000313" key="7">
    <source>
        <dbReference type="Proteomes" id="UP000033393"/>
    </source>
</evidence>
<dbReference type="PROSITE" id="PS51257">
    <property type="entry name" value="PROKAR_LIPOPROTEIN"/>
    <property type="match status" value="1"/>
</dbReference>
<evidence type="ECO:0000256" key="4">
    <source>
        <dbReference type="SAM" id="SignalP"/>
    </source>
</evidence>
<proteinExistence type="predicted"/>
<feature type="compositionally biased region" description="Basic and acidic residues" evidence="3">
    <location>
        <begin position="44"/>
        <end position="60"/>
    </location>
</feature>
<evidence type="ECO:0000259" key="5">
    <source>
        <dbReference type="SMART" id="SM00560"/>
    </source>
</evidence>